<evidence type="ECO:0000313" key="2">
    <source>
        <dbReference type="Proteomes" id="UP001501706"/>
    </source>
</evidence>
<dbReference type="InterPro" id="IPR004220">
    <property type="entry name" value="5-COMe_2-OHmuconate_Isoase"/>
</dbReference>
<dbReference type="CDD" id="cd00580">
    <property type="entry name" value="CHMI"/>
    <property type="match status" value="1"/>
</dbReference>
<gene>
    <name evidence="1" type="ORF">GCM10009097_41480</name>
</gene>
<keyword evidence="2" id="KW-1185">Reference proteome</keyword>
<comment type="caution">
    <text evidence="1">The sequence shown here is derived from an EMBL/GenBank/DDBJ whole genome shotgun (WGS) entry which is preliminary data.</text>
</comment>
<reference evidence="1 2" key="1">
    <citation type="journal article" date="2019" name="Int. J. Syst. Evol. Microbiol.">
        <title>The Global Catalogue of Microorganisms (GCM) 10K type strain sequencing project: providing services to taxonomists for standard genome sequencing and annotation.</title>
        <authorList>
            <consortium name="The Broad Institute Genomics Platform"/>
            <consortium name="The Broad Institute Genome Sequencing Center for Infectious Disease"/>
            <person name="Wu L."/>
            <person name="Ma J."/>
        </authorList>
    </citation>
    <scope>NUCLEOTIDE SEQUENCE [LARGE SCALE GENOMIC DNA]</scope>
    <source>
        <strain evidence="1 2">JCM 14330</strain>
    </source>
</reference>
<dbReference type="Gene3D" id="3.30.429.10">
    <property type="entry name" value="Macrophage Migration Inhibitory Factor"/>
    <property type="match status" value="1"/>
</dbReference>
<dbReference type="EMBL" id="BAAAEN010000018">
    <property type="protein sequence ID" value="GAA0519631.1"/>
    <property type="molecule type" value="Genomic_DNA"/>
</dbReference>
<proteinExistence type="predicted"/>
<dbReference type="Pfam" id="PF02962">
    <property type="entry name" value="CHMI"/>
    <property type="match status" value="1"/>
</dbReference>
<dbReference type="PANTHER" id="PTHR37950:SF1">
    <property type="entry name" value="4-HYDROXYPHENYLACETATE CATABOLISM PROTEIN"/>
    <property type="match status" value="1"/>
</dbReference>
<sequence>MPHLWMEYSDNLESHVDVDALLDDIHREVAADGVFPLAGLRTRAVPVRRYRIADAHPDNVFVHLVLRTLPGRDPQVKKASTDRLFAAILARFKPLSDRLPIAISMHVEEASPDLGYRLSTYRQHMAARAAAGAAEAQPA</sequence>
<accession>A0ABN1CI18</accession>
<evidence type="ECO:0000313" key="1">
    <source>
        <dbReference type="EMBL" id="GAA0519631.1"/>
    </source>
</evidence>
<dbReference type="SUPFAM" id="SSF55331">
    <property type="entry name" value="Tautomerase/MIF"/>
    <property type="match status" value="1"/>
</dbReference>
<protein>
    <submittedName>
        <fullName evidence="1">5-carboxymethyl-2-hydroxymuconate Delta-isomerase</fullName>
    </submittedName>
</protein>
<name>A0ABN1CI18_9BURK</name>
<dbReference type="RefSeq" id="WP_087837089.1">
    <property type="nucleotide sequence ID" value="NZ_BAAAEN010000018.1"/>
</dbReference>
<dbReference type="Proteomes" id="UP001501706">
    <property type="component" value="Unassembled WGS sequence"/>
</dbReference>
<dbReference type="InterPro" id="IPR014347">
    <property type="entry name" value="Tautomerase/MIF_sf"/>
</dbReference>
<organism evidence="1 2">
    <name type="scientific">Pigmentiphaga daeguensis</name>
    <dbReference type="NCBI Taxonomy" id="414049"/>
    <lineage>
        <taxon>Bacteria</taxon>
        <taxon>Pseudomonadati</taxon>
        <taxon>Pseudomonadota</taxon>
        <taxon>Betaproteobacteria</taxon>
        <taxon>Burkholderiales</taxon>
        <taxon>Alcaligenaceae</taxon>
        <taxon>Pigmentiphaga</taxon>
    </lineage>
</organism>
<dbReference type="PANTHER" id="PTHR37950">
    <property type="entry name" value="4-HYDROXYPHENYLACETATE CATABOLISM PROTEIN"/>
    <property type="match status" value="1"/>
</dbReference>